<feature type="transmembrane region" description="Helical" evidence="6">
    <location>
        <begin position="359"/>
        <end position="381"/>
    </location>
</feature>
<evidence type="ECO:0000256" key="3">
    <source>
        <dbReference type="ARBA" id="ARBA00022692"/>
    </source>
</evidence>
<dbReference type="AlphaFoldDB" id="C2G2T2"/>
<dbReference type="SUPFAM" id="SSF103473">
    <property type="entry name" value="MFS general substrate transporter"/>
    <property type="match status" value="1"/>
</dbReference>
<reference evidence="8 9" key="1">
    <citation type="submission" date="2009-01" db="EMBL/GenBank/DDBJ databases">
        <authorList>
            <person name="Qin X."/>
            <person name="Bachman B."/>
            <person name="Battles P."/>
            <person name="Bell A."/>
            <person name="Bess C."/>
            <person name="Bickham C."/>
            <person name="Chaboub L."/>
            <person name="Chen D."/>
            <person name="Coyle M."/>
            <person name="Deiros D.R."/>
            <person name="Dinh H."/>
            <person name="Forbes L."/>
            <person name="Fowler G."/>
            <person name="Francisco L."/>
            <person name="Fu Q."/>
            <person name="Gubbala S."/>
            <person name="Hale W."/>
            <person name="Han Y."/>
            <person name="Hemphill L."/>
            <person name="Highlander S.K."/>
            <person name="Hirani K."/>
            <person name="Hogues M."/>
            <person name="Jackson L."/>
            <person name="Jakkamsetti A."/>
            <person name="Javaid M."/>
            <person name="Jiang H."/>
            <person name="Korchina V."/>
            <person name="Kovar C."/>
            <person name="Lara F."/>
            <person name="Lee S."/>
            <person name="Mata R."/>
            <person name="Mathew T."/>
            <person name="Moen C."/>
            <person name="Morales K."/>
            <person name="Munidasa M."/>
            <person name="Nazareth L."/>
            <person name="Ngo R."/>
            <person name="Nguyen L."/>
            <person name="Okwuonu G."/>
            <person name="Ongeri F."/>
            <person name="Patil S."/>
            <person name="Petrosino J."/>
            <person name="Pham C."/>
            <person name="Pham P."/>
            <person name="Pu L.-L."/>
            <person name="Puazo M."/>
            <person name="Raj R."/>
            <person name="Reid J."/>
            <person name="Rouhana J."/>
            <person name="Saada N."/>
            <person name="Shang Y."/>
            <person name="Simmons D."/>
            <person name="Thornton R."/>
            <person name="Warren J."/>
            <person name="Weissenberger G."/>
            <person name="Zhang J."/>
            <person name="Zhang L."/>
            <person name="Zhou C."/>
            <person name="Zhu D."/>
            <person name="Muzny D."/>
            <person name="Worley K."/>
            <person name="Gibbs R."/>
        </authorList>
    </citation>
    <scope>NUCLEOTIDE SEQUENCE [LARGE SCALE GENOMIC DNA]</scope>
    <source>
        <strain evidence="8 9">ATCC 33300</strain>
    </source>
</reference>
<evidence type="ECO:0000313" key="9">
    <source>
        <dbReference type="Proteomes" id="UP000006241"/>
    </source>
</evidence>
<feature type="transmembrane region" description="Helical" evidence="6">
    <location>
        <begin position="159"/>
        <end position="180"/>
    </location>
</feature>
<evidence type="ECO:0000256" key="1">
    <source>
        <dbReference type="ARBA" id="ARBA00004651"/>
    </source>
</evidence>
<dbReference type="EMBL" id="ACHB01000090">
    <property type="protein sequence ID" value="EEI90572.1"/>
    <property type="molecule type" value="Genomic_DNA"/>
</dbReference>
<feature type="transmembrane region" description="Helical" evidence="6">
    <location>
        <begin position="32"/>
        <end position="55"/>
    </location>
</feature>
<feature type="transmembrane region" description="Helical" evidence="6">
    <location>
        <begin position="227"/>
        <end position="252"/>
    </location>
</feature>
<dbReference type="PANTHER" id="PTHR43124:SF6">
    <property type="entry name" value="TRANSPORTER ARAJ-RELATED"/>
    <property type="match status" value="1"/>
</dbReference>
<sequence>MFKQYFNKFMTKNTPKECTFARTLLRYKMNKGLIALAFGGLAIGMTEFTMMGILPDIAKDLKIEIPVAANLIAFYALGVVVGAPTLVAFSSKYSPKSVLLFLMLLFFIFNGLFAISPDYNTLLLTRFVSGLPHGAFFGVGSVVAANLAKKGKEAQAISVMFTGMTIANLAGVPIGTYIGHHFSWRITYAIISSLGLLTFLTLSIWLPRLKANKDSNILSQISYFKKWYSWLIIAIISIGTGGLFAWISYIAPLVTKVSDLDPDRVPYIMVLVGLGMFFGNLLGGKLADSILPTKASMASFAAMAVCLVILFFVSHIDWLAYVMAFITGMISFTIGPCLQMMLINNAKGAETFAAAAGQAAFNIGNTFGAFFGAIPITMGLAYNYPSLVGAGMASIGALLTFVFLKTYVLKKKDAVEKSEIIV</sequence>
<organism evidence="8 9">
    <name type="scientific">Sphingobacterium spiritivorum ATCC 33300</name>
    <dbReference type="NCBI Taxonomy" id="525372"/>
    <lineage>
        <taxon>Bacteria</taxon>
        <taxon>Pseudomonadati</taxon>
        <taxon>Bacteroidota</taxon>
        <taxon>Sphingobacteriia</taxon>
        <taxon>Sphingobacteriales</taxon>
        <taxon>Sphingobacteriaceae</taxon>
        <taxon>Sphingobacterium</taxon>
    </lineage>
</organism>
<accession>C2G2T2</accession>
<evidence type="ECO:0000256" key="5">
    <source>
        <dbReference type="ARBA" id="ARBA00023136"/>
    </source>
</evidence>
<proteinExistence type="predicted"/>
<dbReference type="CDD" id="cd17324">
    <property type="entry name" value="MFS_NepI_like"/>
    <property type="match status" value="1"/>
</dbReference>
<dbReference type="InterPro" id="IPR011701">
    <property type="entry name" value="MFS"/>
</dbReference>
<feature type="transmembrane region" description="Helical" evidence="6">
    <location>
        <begin position="67"/>
        <end position="89"/>
    </location>
</feature>
<dbReference type="GO" id="GO:0005886">
    <property type="term" value="C:plasma membrane"/>
    <property type="evidence" value="ECO:0007669"/>
    <property type="project" value="UniProtKB-SubCell"/>
</dbReference>
<dbReference type="PANTHER" id="PTHR43124">
    <property type="entry name" value="PURINE EFFLUX PUMP PBUE"/>
    <property type="match status" value="1"/>
</dbReference>
<comment type="caution">
    <text evidence="8">The sequence shown here is derived from an EMBL/GenBank/DDBJ whole genome shotgun (WGS) entry which is preliminary data.</text>
</comment>
<protein>
    <submittedName>
        <fullName evidence="8">Transporter, major facilitator family protein</fullName>
    </submittedName>
</protein>
<evidence type="ECO:0000256" key="4">
    <source>
        <dbReference type="ARBA" id="ARBA00022989"/>
    </source>
</evidence>
<evidence type="ECO:0000259" key="7">
    <source>
        <dbReference type="PROSITE" id="PS50850"/>
    </source>
</evidence>
<feature type="transmembrane region" description="Helical" evidence="6">
    <location>
        <begin position="186"/>
        <end position="206"/>
    </location>
</feature>
<feature type="transmembrane region" description="Helical" evidence="6">
    <location>
        <begin position="295"/>
        <end position="312"/>
    </location>
</feature>
<feature type="transmembrane region" description="Helical" evidence="6">
    <location>
        <begin position="127"/>
        <end position="147"/>
    </location>
</feature>
<feature type="transmembrane region" description="Helical" evidence="6">
    <location>
        <begin position="98"/>
        <end position="115"/>
    </location>
</feature>
<keyword evidence="5 6" id="KW-0472">Membrane</keyword>
<name>C2G2T2_SPHSI</name>
<keyword evidence="3 6" id="KW-0812">Transmembrane</keyword>
<keyword evidence="4 6" id="KW-1133">Transmembrane helix</keyword>
<feature type="transmembrane region" description="Helical" evidence="6">
    <location>
        <begin position="387"/>
        <end position="408"/>
    </location>
</feature>
<evidence type="ECO:0000313" key="8">
    <source>
        <dbReference type="EMBL" id="EEI90572.1"/>
    </source>
</evidence>
<dbReference type="InterPro" id="IPR036259">
    <property type="entry name" value="MFS_trans_sf"/>
</dbReference>
<evidence type="ECO:0000256" key="2">
    <source>
        <dbReference type="ARBA" id="ARBA00022475"/>
    </source>
</evidence>
<comment type="subcellular location">
    <subcellularLocation>
        <location evidence="1">Cell membrane</location>
        <topology evidence="1">Multi-pass membrane protein</topology>
    </subcellularLocation>
</comment>
<dbReference type="Gene3D" id="1.20.1250.20">
    <property type="entry name" value="MFS general substrate transporter like domains"/>
    <property type="match status" value="2"/>
</dbReference>
<dbReference type="PROSITE" id="PS50850">
    <property type="entry name" value="MFS"/>
    <property type="match status" value="1"/>
</dbReference>
<feature type="transmembrane region" description="Helical" evidence="6">
    <location>
        <begin position="318"/>
        <end position="338"/>
    </location>
</feature>
<keyword evidence="2" id="KW-1003">Cell membrane</keyword>
<dbReference type="HOGENOM" id="CLU_001265_61_2_10"/>
<dbReference type="Proteomes" id="UP000006241">
    <property type="component" value="Unassembled WGS sequence"/>
</dbReference>
<dbReference type="InterPro" id="IPR020846">
    <property type="entry name" value="MFS_dom"/>
</dbReference>
<gene>
    <name evidence="8" type="ORF">HMPREF0765_3888</name>
</gene>
<dbReference type="InterPro" id="IPR050189">
    <property type="entry name" value="MFS_Efflux_Transporters"/>
</dbReference>
<dbReference type="GO" id="GO:0022857">
    <property type="term" value="F:transmembrane transporter activity"/>
    <property type="evidence" value="ECO:0007669"/>
    <property type="project" value="InterPro"/>
</dbReference>
<dbReference type="Pfam" id="PF07690">
    <property type="entry name" value="MFS_1"/>
    <property type="match status" value="1"/>
</dbReference>
<feature type="domain" description="Major facilitator superfamily (MFS) profile" evidence="7">
    <location>
        <begin position="32"/>
        <end position="408"/>
    </location>
</feature>
<evidence type="ECO:0000256" key="6">
    <source>
        <dbReference type="SAM" id="Phobius"/>
    </source>
</evidence>
<feature type="transmembrane region" description="Helical" evidence="6">
    <location>
        <begin position="264"/>
        <end position="283"/>
    </location>
</feature>